<comment type="caution">
    <text evidence="1">The sequence shown here is derived from an EMBL/GenBank/DDBJ whole genome shotgun (WGS) entry which is preliminary data.</text>
</comment>
<reference evidence="1" key="1">
    <citation type="submission" date="2019-12" db="EMBL/GenBank/DDBJ databases">
        <title>Genome sequencing and annotation of Brassica cretica.</title>
        <authorList>
            <person name="Studholme D.J."/>
            <person name="Sarris P.F."/>
        </authorList>
    </citation>
    <scope>NUCLEOTIDE SEQUENCE</scope>
    <source>
        <strain evidence="1">PFS-102/07</strain>
        <tissue evidence="1">Leaf</tissue>
    </source>
</reference>
<dbReference type="EMBL" id="QGKY02001015">
    <property type="protein sequence ID" value="KAF2576267.1"/>
    <property type="molecule type" value="Genomic_DNA"/>
</dbReference>
<sequence>MTSAQTQVLLSNQTKLFDQLIPLHKPLIPCGNPVSQPFPMWRNIAKQAVSRSQTVAFSQARSFLGFPQEPTILLSKNSIFRSISSSECQKLGFRCLRGITKTEESNGCFARGYTSVAEEVLSTDVEEDPEVHELLKEMKREDGG</sequence>
<name>A0A8S9J4W9_BRACR</name>
<gene>
    <name evidence="1" type="ORF">F2Q70_00006076</name>
</gene>
<accession>A0A8S9J4W9</accession>
<dbReference type="AlphaFoldDB" id="A0A8S9J4W9"/>
<proteinExistence type="predicted"/>
<protein>
    <submittedName>
        <fullName evidence="1">Uncharacterized protein</fullName>
    </submittedName>
</protein>
<evidence type="ECO:0000313" key="1">
    <source>
        <dbReference type="EMBL" id="KAF2576267.1"/>
    </source>
</evidence>
<organism evidence="1">
    <name type="scientific">Brassica cretica</name>
    <name type="common">Mustard</name>
    <dbReference type="NCBI Taxonomy" id="69181"/>
    <lineage>
        <taxon>Eukaryota</taxon>
        <taxon>Viridiplantae</taxon>
        <taxon>Streptophyta</taxon>
        <taxon>Embryophyta</taxon>
        <taxon>Tracheophyta</taxon>
        <taxon>Spermatophyta</taxon>
        <taxon>Magnoliopsida</taxon>
        <taxon>eudicotyledons</taxon>
        <taxon>Gunneridae</taxon>
        <taxon>Pentapetalae</taxon>
        <taxon>rosids</taxon>
        <taxon>malvids</taxon>
        <taxon>Brassicales</taxon>
        <taxon>Brassicaceae</taxon>
        <taxon>Brassiceae</taxon>
        <taxon>Brassica</taxon>
    </lineage>
</organism>